<feature type="domain" description="CobQ/CobB/MinD/ParA nucleotide binding" evidence="1">
    <location>
        <begin position="7"/>
        <end position="88"/>
    </location>
</feature>
<dbReference type="PIRSF" id="PIRSF009320">
    <property type="entry name" value="Nuc_binding_HP_1000"/>
    <property type="match status" value="1"/>
</dbReference>
<dbReference type="Proteomes" id="UP000839708">
    <property type="component" value="Unassembled WGS sequence"/>
</dbReference>
<dbReference type="Gene3D" id="3.40.50.300">
    <property type="entry name" value="P-loop containing nucleotide triphosphate hydrolases"/>
    <property type="match status" value="1"/>
</dbReference>
<gene>
    <name evidence="2" type="ORF">DOV67_28810</name>
    <name evidence="3" type="ORF">EZX71_27315</name>
</gene>
<evidence type="ECO:0000313" key="2">
    <source>
        <dbReference type="EMBL" id="EBR8575427.1"/>
    </source>
</evidence>
<dbReference type="AlphaFoldDB" id="A0A5U8KCW8"/>
<protein>
    <submittedName>
        <fullName evidence="2">Chromosome partitioning protein ParA</fullName>
    </submittedName>
</protein>
<dbReference type="PANTHER" id="PTHR13696:SF99">
    <property type="entry name" value="COBYRINIC ACID AC-DIAMIDE SYNTHASE"/>
    <property type="match status" value="1"/>
</dbReference>
<name>A0A5U8KCW8_SALEB</name>
<dbReference type="CDD" id="cd02042">
    <property type="entry name" value="ParAB_family"/>
    <property type="match status" value="1"/>
</dbReference>
<dbReference type="EMBL" id="AAKVUB010000066">
    <property type="protein sequence ID" value="ECW2471577.1"/>
    <property type="molecule type" value="Genomic_DNA"/>
</dbReference>
<evidence type="ECO:0000313" key="3">
    <source>
        <dbReference type="EMBL" id="ECW2471577.1"/>
    </source>
</evidence>
<evidence type="ECO:0000259" key="1">
    <source>
        <dbReference type="Pfam" id="PF01656"/>
    </source>
</evidence>
<proteinExistence type="predicted"/>
<dbReference type="InterPro" id="IPR002586">
    <property type="entry name" value="CobQ/CobB/MinD/ParA_Nub-bd_dom"/>
</dbReference>
<organism evidence="2">
    <name type="scientific">Salmonella enterica subsp. enterica serovar Java</name>
    <dbReference type="NCBI Taxonomy" id="224729"/>
    <lineage>
        <taxon>Bacteria</taxon>
        <taxon>Pseudomonadati</taxon>
        <taxon>Pseudomonadota</taxon>
        <taxon>Gammaproteobacteria</taxon>
        <taxon>Enterobacterales</taxon>
        <taxon>Enterobacteriaceae</taxon>
        <taxon>Salmonella</taxon>
    </lineage>
</organism>
<dbReference type="EMBL" id="AAGTQF010000206">
    <property type="protein sequence ID" value="EBR8575427.1"/>
    <property type="molecule type" value="Genomic_DNA"/>
</dbReference>
<dbReference type="InterPro" id="IPR050678">
    <property type="entry name" value="DNA_Partitioning_ATPase"/>
</dbReference>
<dbReference type="SUPFAM" id="SSF52540">
    <property type="entry name" value="P-loop containing nucleoside triphosphate hydrolases"/>
    <property type="match status" value="1"/>
</dbReference>
<dbReference type="Pfam" id="PF01656">
    <property type="entry name" value="CbiA"/>
    <property type="match status" value="1"/>
</dbReference>
<dbReference type="Proteomes" id="UP000839733">
    <property type="component" value="Unassembled WGS sequence"/>
</dbReference>
<accession>A0A5U8KCW8</accession>
<comment type="caution">
    <text evidence="2">The sequence shown here is derived from an EMBL/GenBank/DDBJ whole genome shotgun (WGS) entry which is preliminary data.</text>
</comment>
<dbReference type="PANTHER" id="PTHR13696">
    <property type="entry name" value="P-LOOP CONTAINING NUCLEOSIDE TRIPHOSPHATE HYDROLASE"/>
    <property type="match status" value="1"/>
</dbReference>
<sequence>MILVIGCNKGGASKSTTALNVATYLAIQGKDVCLLDADPQSSCSKWYSYREDAGLQPTITLVQKYGNIAGTLKEMDKKYDYVVVDVAGRNSREFVTSGTVAHHIISPHLASQFDLDTIEELEQQAEGFRDLNPELEIWIYQSKATTNPITAGKERSDFIEFMNGYNFAKMLTSKSCERKIYRDVLPEGKSVLETSNQLARQEVIDLVKEVLGHELP</sequence>
<dbReference type="InterPro" id="IPR027417">
    <property type="entry name" value="P-loop_NTPase"/>
</dbReference>
<reference evidence="2" key="1">
    <citation type="submission" date="2018-06" db="EMBL/GenBank/DDBJ databases">
        <authorList>
            <person name="Ashton P.M."/>
            <person name="Dallman T."/>
            <person name="Nair S."/>
            <person name="De Pinna E."/>
            <person name="Peters T."/>
            <person name="Grant K."/>
        </authorList>
    </citation>
    <scope>NUCLEOTIDE SEQUENCE [LARGE SCALE GENOMIC DNA]</scope>
    <source>
        <strain evidence="3">367309</strain>
        <strain evidence="2">498895</strain>
    </source>
</reference>